<proteinExistence type="predicted"/>
<feature type="non-terminal residue" evidence="1">
    <location>
        <position position="1"/>
    </location>
</feature>
<evidence type="ECO:0000313" key="2">
    <source>
        <dbReference type="Proteomes" id="UP001194098"/>
    </source>
</evidence>
<reference evidence="1" key="2">
    <citation type="journal article" date="2022" name="Nat. Biotechnol.">
        <title>Carbon-negative production of acetone and isopropanol by gas fermentation at industrial pilot scale.</title>
        <authorList>
            <person name="Liew F.E."/>
            <person name="Nogle R."/>
            <person name="Abdalla T."/>
            <person name="Rasor B.J."/>
            <person name="Canter C."/>
            <person name="Jensen R.O."/>
            <person name="Wang L."/>
            <person name="Strutz J."/>
            <person name="Chirania P."/>
            <person name="De Tissera S."/>
            <person name="Mueller A.P."/>
            <person name="Ruan Z."/>
            <person name="Gao A."/>
            <person name="Tran L."/>
            <person name="Engle N.L."/>
            <person name="Bromley J.C."/>
            <person name="Daniell J."/>
            <person name="Conrado R."/>
            <person name="Tschaplinski T.J."/>
            <person name="Giannone R.J."/>
            <person name="Hettich R.L."/>
            <person name="Karim A.S."/>
            <person name="Simpson S.D."/>
            <person name="Brown S.D."/>
            <person name="Leang C."/>
            <person name="Jewett M.C."/>
            <person name="Kopke M."/>
        </authorList>
    </citation>
    <scope>NUCLEOTIDE SEQUENCE</scope>
    <source>
        <strain evidence="1">DJ015</strain>
    </source>
</reference>
<comment type="caution">
    <text evidence="1">The sequence shown here is derived from an EMBL/GenBank/DDBJ whole genome shotgun (WGS) entry which is preliminary data.</text>
</comment>
<dbReference type="Proteomes" id="UP001194098">
    <property type="component" value="Unassembled WGS sequence"/>
</dbReference>
<organism evidence="1 2">
    <name type="scientific">Clostridium beijerinckii</name>
    <name type="common">Clostridium MP</name>
    <dbReference type="NCBI Taxonomy" id="1520"/>
    <lineage>
        <taxon>Bacteria</taxon>
        <taxon>Bacillati</taxon>
        <taxon>Bacillota</taxon>
        <taxon>Clostridia</taxon>
        <taxon>Eubacteriales</taxon>
        <taxon>Clostridiaceae</taxon>
        <taxon>Clostridium</taxon>
    </lineage>
</organism>
<accession>A0AAW3WHL8</accession>
<dbReference type="EMBL" id="JABAGV010000283">
    <property type="protein sequence ID" value="MBC2478202.1"/>
    <property type="molecule type" value="Genomic_DNA"/>
</dbReference>
<name>A0AAW3WHL8_CLOBE</name>
<reference evidence="1" key="1">
    <citation type="submission" date="2020-04" db="EMBL/GenBank/DDBJ databases">
        <authorList>
            <person name="Brown S."/>
        </authorList>
    </citation>
    <scope>NUCLEOTIDE SEQUENCE</scope>
    <source>
        <strain evidence="1">DJ015</strain>
    </source>
</reference>
<dbReference type="AlphaFoldDB" id="A0AAW3WHL8"/>
<protein>
    <submittedName>
        <fullName evidence="1">MFS transporter</fullName>
    </submittedName>
</protein>
<sequence length="42" mass="4839">IIAVVYIPVMLFLLIKLSKHKNVEQKNIEKIGGINNDRISFE</sequence>
<gene>
    <name evidence="1" type="ORF">HGI39_26735</name>
</gene>
<evidence type="ECO:0000313" key="1">
    <source>
        <dbReference type="EMBL" id="MBC2478202.1"/>
    </source>
</evidence>